<evidence type="ECO:0000256" key="2">
    <source>
        <dbReference type="ARBA" id="ARBA00023125"/>
    </source>
</evidence>
<dbReference type="STRING" id="582402.Hbal_2803"/>
<dbReference type="PROSITE" id="PS00356">
    <property type="entry name" value="HTH_LACI_1"/>
    <property type="match status" value="1"/>
</dbReference>
<dbReference type="RefSeq" id="WP_015828626.1">
    <property type="nucleotide sequence ID" value="NC_012982.1"/>
</dbReference>
<dbReference type="EMBL" id="CP001678">
    <property type="protein sequence ID" value="ACT60476.1"/>
    <property type="molecule type" value="Genomic_DNA"/>
</dbReference>
<dbReference type="CDD" id="cd01545">
    <property type="entry name" value="PBP1_SalR"/>
    <property type="match status" value="1"/>
</dbReference>
<keyword evidence="3" id="KW-0804">Transcription</keyword>
<dbReference type="PANTHER" id="PTHR30146:SF153">
    <property type="entry name" value="LACTOSE OPERON REPRESSOR"/>
    <property type="match status" value="1"/>
</dbReference>
<dbReference type="Pfam" id="PF13377">
    <property type="entry name" value="Peripla_BP_3"/>
    <property type="match status" value="1"/>
</dbReference>
<dbReference type="InterPro" id="IPR028082">
    <property type="entry name" value="Peripla_BP_I"/>
</dbReference>
<dbReference type="PROSITE" id="PS50932">
    <property type="entry name" value="HTH_LACI_2"/>
    <property type="match status" value="1"/>
</dbReference>
<accession>C6XQH7</accession>
<gene>
    <name evidence="5" type="ordered locus">Hbal_2803</name>
</gene>
<dbReference type="Gene3D" id="1.10.260.40">
    <property type="entry name" value="lambda repressor-like DNA-binding domains"/>
    <property type="match status" value="1"/>
</dbReference>
<feature type="domain" description="HTH lacI-type" evidence="4">
    <location>
        <begin position="12"/>
        <end position="66"/>
    </location>
</feature>
<reference evidence="6" key="1">
    <citation type="journal article" date="2011" name="J. Bacteriol.">
        <title>Genome sequences of eight morphologically diverse alphaproteobacteria.</title>
        <authorList>
            <consortium name="US DOE Joint Genome Institute"/>
            <person name="Brown P.J."/>
            <person name="Kysela D.T."/>
            <person name="Buechlein A."/>
            <person name="Hemmerich C."/>
            <person name="Brun Y.V."/>
        </authorList>
    </citation>
    <scope>NUCLEOTIDE SEQUENCE [LARGE SCALE GENOMIC DNA]</scope>
    <source>
        <strain evidence="6">ATCC 49814 / DSM 5838 / IFAM 1418</strain>
    </source>
</reference>
<evidence type="ECO:0000256" key="3">
    <source>
        <dbReference type="ARBA" id="ARBA00023163"/>
    </source>
</evidence>
<evidence type="ECO:0000256" key="1">
    <source>
        <dbReference type="ARBA" id="ARBA00023015"/>
    </source>
</evidence>
<dbReference type="Pfam" id="PF00356">
    <property type="entry name" value="LacI"/>
    <property type="match status" value="1"/>
</dbReference>
<keyword evidence="1" id="KW-0805">Transcription regulation</keyword>
<dbReference type="eggNOG" id="COG1609">
    <property type="taxonomic scope" value="Bacteria"/>
</dbReference>
<evidence type="ECO:0000259" key="4">
    <source>
        <dbReference type="PROSITE" id="PS50932"/>
    </source>
</evidence>
<dbReference type="PRINTS" id="PR00036">
    <property type="entry name" value="HTHLACI"/>
</dbReference>
<keyword evidence="6" id="KW-1185">Reference proteome</keyword>
<evidence type="ECO:0000313" key="6">
    <source>
        <dbReference type="Proteomes" id="UP000002745"/>
    </source>
</evidence>
<dbReference type="Gene3D" id="3.40.50.2300">
    <property type="match status" value="2"/>
</dbReference>
<dbReference type="PANTHER" id="PTHR30146">
    <property type="entry name" value="LACI-RELATED TRANSCRIPTIONAL REPRESSOR"/>
    <property type="match status" value="1"/>
</dbReference>
<sequence length="345" mass="37880">MTEAQNSVSRRLTIVDVAREANVSVKTVSRVLNDQKGVGETTRQRVRDIMNSMGYQINKAARDLRLNRPTLVALVLDNPTTHMSAYNADLQIGAMRACNKMGYYLIVDDFGSQECIFEEILENPDLAGMIIAPSLADNFNMLNTLDKRGIPYVRIAPQSEIDRSCSVLIDDKSAAYELGEHLLELGHTRIGIIKGHPQHRVSEIRYQGVVEAFSSVGISIDPKLVLQSFFDFKSGMEAAAKLLCLPDRPTAIVAANDDVAAAVVAVAAKKGIKVPEQLSVVGFDNSPISQSIYPSLTTVNQPVIDMSRIAAELLITGALSGEEQTRRVELDYEVVFRDSTSQLRN</sequence>
<dbReference type="Proteomes" id="UP000002745">
    <property type="component" value="Chromosome"/>
</dbReference>
<dbReference type="CDD" id="cd01392">
    <property type="entry name" value="HTH_LacI"/>
    <property type="match status" value="1"/>
</dbReference>
<dbReference type="SUPFAM" id="SSF53822">
    <property type="entry name" value="Periplasmic binding protein-like I"/>
    <property type="match status" value="1"/>
</dbReference>
<dbReference type="GO" id="GO:0000976">
    <property type="term" value="F:transcription cis-regulatory region binding"/>
    <property type="evidence" value="ECO:0007669"/>
    <property type="project" value="TreeGrafter"/>
</dbReference>
<dbReference type="HOGENOM" id="CLU_037628_6_4_5"/>
<dbReference type="KEGG" id="hba:Hbal_2803"/>
<dbReference type="SUPFAM" id="SSF47413">
    <property type="entry name" value="lambda repressor-like DNA-binding domains"/>
    <property type="match status" value="1"/>
</dbReference>
<dbReference type="InterPro" id="IPR010982">
    <property type="entry name" value="Lambda_DNA-bd_dom_sf"/>
</dbReference>
<dbReference type="InterPro" id="IPR000843">
    <property type="entry name" value="HTH_LacI"/>
</dbReference>
<dbReference type="AlphaFoldDB" id="C6XQH7"/>
<dbReference type="GO" id="GO:0003700">
    <property type="term" value="F:DNA-binding transcription factor activity"/>
    <property type="evidence" value="ECO:0007669"/>
    <property type="project" value="TreeGrafter"/>
</dbReference>
<dbReference type="SMART" id="SM00354">
    <property type="entry name" value="HTH_LACI"/>
    <property type="match status" value="1"/>
</dbReference>
<dbReference type="InterPro" id="IPR046335">
    <property type="entry name" value="LacI/GalR-like_sensor"/>
</dbReference>
<protein>
    <submittedName>
        <fullName evidence="5">Transcriptional regulator, LacI family</fullName>
    </submittedName>
</protein>
<dbReference type="OrthoDB" id="234496at2"/>
<name>C6XQH7_HIRBI</name>
<keyword evidence="2" id="KW-0238">DNA-binding</keyword>
<organism evidence="5 6">
    <name type="scientific">Hirschia baltica (strain ATCC 49814 / DSM 5838 / IFAM 1418)</name>
    <dbReference type="NCBI Taxonomy" id="582402"/>
    <lineage>
        <taxon>Bacteria</taxon>
        <taxon>Pseudomonadati</taxon>
        <taxon>Pseudomonadota</taxon>
        <taxon>Alphaproteobacteria</taxon>
        <taxon>Hyphomonadales</taxon>
        <taxon>Hyphomonadaceae</taxon>
        <taxon>Hirschia</taxon>
    </lineage>
</organism>
<proteinExistence type="predicted"/>
<evidence type="ECO:0000313" key="5">
    <source>
        <dbReference type="EMBL" id="ACT60476.1"/>
    </source>
</evidence>